<sequence>MPGPRVTQELGPPVQPTGRRNRDRPLPKPGAQGSRLAVGAPFGPSTLEPWCREFTDPNMPSETPQAEEGSAGCPHHLGKGSLERGPLGDKEAKEHLWIPPDTPSRCTWQLGRPVTDSPHHHVTLTKSPKILPDVLRKIGNTPMVRINKIGKNAGLQCELLAKCEFFNAGGSVKDRISLRMIEDAERAGTLRPGDTIIEPTSGNTGIGLALAAAVKGYRCIIVMPEKMSMEKVDVLRALGAEIVRTPTNARFDSPESHVGVAWRLKNEIPNSHILDQYRNASNPLAHYDATAEEILQQCDGKLDMLVATAGTGGTITGIARKLKEKCPGCRIIGVDPEGSILAEPEELNQTEQTFYEVEGIGYDFIPTVLDRAVVDKWFKSSDQESFTFARMLIAQEGLLCGGSSGSAMAVAVKAAQDLQEGQRCVVILPDSVRNYMSKFLSDKWMLQKGFLKEEDLSVKRPWWWHLRVQELSLSAPLTVLPTVTCEHTITILREKGFDQAPVVEESGAILGMVTLGNMLSSLLAGKVQPSDQVSKVIYKQFKPIRLTDTLGTLSHVLEIDHFALVVHEQIQYHSNGKSSERQMVFGVVTAIDLLNFVAAREQDGK</sequence>
<dbReference type="FunFam" id="3.10.580.10:FF:000014">
    <property type="entry name" value="Cystathionine beta-synthase"/>
    <property type="match status" value="1"/>
</dbReference>
<dbReference type="SMART" id="SM00116">
    <property type="entry name" value="CBS"/>
    <property type="match status" value="1"/>
</dbReference>
<evidence type="ECO:0000256" key="12">
    <source>
        <dbReference type="ARBA" id="ARBA00022617"/>
    </source>
</evidence>
<evidence type="ECO:0000256" key="1">
    <source>
        <dbReference type="ARBA" id="ARBA00001933"/>
    </source>
</evidence>
<evidence type="ECO:0000256" key="2">
    <source>
        <dbReference type="ARBA" id="ARBA00004123"/>
    </source>
</evidence>
<evidence type="ECO:0000259" key="27">
    <source>
        <dbReference type="PROSITE" id="PS51371"/>
    </source>
</evidence>
<comment type="similarity">
    <text evidence="5 25">Belongs to the cysteine synthase/cystathionine beta-synthase family.</text>
</comment>
<evidence type="ECO:0000256" key="9">
    <source>
        <dbReference type="ARBA" id="ARBA00022499"/>
    </source>
</evidence>
<comment type="subcellular location">
    <subcellularLocation>
        <location evidence="3">Cytoplasm</location>
    </subcellularLocation>
    <subcellularLocation>
        <location evidence="2">Nucleus</location>
    </subcellularLocation>
</comment>
<comment type="pathway">
    <text evidence="4">Amino-acid biosynthesis; L-cysteine biosynthesis; L-cysteine from L-homocysteine and L-serine: step 1/2.</text>
</comment>
<evidence type="ECO:0000256" key="3">
    <source>
        <dbReference type="ARBA" id="ARBA00004496"/>
    </source>
</evidence>
<dbReference type="FunFam" id="3.40.50.1100:FF:000118">
    <property type="entry name" value="Related to CYS4-cystathionine beta-synthase"/>
    <property type="match status" value="1"/>
</dbReference>
<keyword evidence="18 25" id="KW-0198">Cysteine biosynthesis</keyword>
<dbReference type="GO" id="GO:0019343">
    <property type="term" value="P:cysteine biosynthetic process via cystathionine"/>
    <property type="evidence" value="ECO:0007669"/>
    <property type="project" value="UniProtKB-UniRule"/>
</dbReference>
<dbReference type="SUPFAM" id="SSF53686">
    <property type="entry name" value="Tryptophan synthase beta subunit-like PLP-dependent enzymes"/>
    <property type="match status" value="1"/>
</dbReference>
<evidence type="ECO:0000256" key="25">
    <source>
        <dbReference type="RuleBase" id="RU361204"/>
    </source>
</evidence>
<evidence type="ECO:0000256" key="8">
    <source>
        <dbReference type="ARBA" id="ARBA00022490"/>
    </source>
</evidence>
<evidence type="ECO:0000256" key="15">
    <source>
        <dbReference type="ARBA" id="ARBA00022898"/>
    </source>
</evidence>
<dbReference type="NCBIfam" id="TIGR01137">
    <property type="entry name" value="cysta_beta"/>
    <property type="match status" value="1"/>
</dbReference>
<dbReference type="CDD" id="cd04608">
    <property type="entry name" value="CBS_pair_CBS"/>
    <property type="match status" value="1"/>
</dbReference>
<evidence type="ECO:0000313" key="29">
    <source>
        <dbReference type="Proteomes" id="UP001166674"/>
    </source>
</evidence>
<protein>
    <recommendedName>
        <fullName evidence="21 25">Cystathionine beta-synthase</fullName>
        <ecNumber evidence="7 25">4.2.1.22</ecNumber>
    </recommendedName>
</protein>
<feature type="domain" description="CBS" evidence="27">
    <location>
        <begin position="472"/>
        <end position="530"/>
    </location>
</feature>
<dbReference type="Gene3D" id="3.10.580.10">
    <property type="entry name" value="CBS-domain"/>
    <property type="match status" value="1"/>
</dbReference>
<keyword evidence="13" id="KW-0479">Metal-binding</keyword>
<evidence type="ECO:0000256" key="19">
    <source>
        <dbReference type="ARBA" id="ARBA00023239"/>
    </source>
</evidence>
<evidence type="ECO:0000256" key="26">
    <source>
        <dbReference type="SAM" id="MobiDB-lite"/>
    </source>
</evidence>
<dbReference type="GO" id="GO:0046872">
    <property type="term" value="F:metal ion binding"/>
    <property type="evidence" value="ECO:0007669"/>
    <property type="project" value="UniProtKB-KW"/>
</dbReference>
<evidence type="ECO:0000256" key="6">
    <source>
        <dbReference type="ARBA" id="ARBA00011881"/>
    </source>
</evidence>
<dbReference type="InterPro" id="IPR046353">
    <property type="entry name" value="CBS_C"/>
</dbReference>
<comment type="function">
    <text evidence="22">Hydro-lyase catalyzing the first step of the transsulfuration pathway, where the hydroxyl group of L-serine is displaced by L-homocysteine in a beta-replacement reaction to form L-cystathionine, the precursor of L-cysteine. This catabolic route allows the elimination of L-methionine and the toxic metabolite L-homocysteine. Also involved in the production of hydrogen sulfide, a gasotransmitter with signaling and cytoprotective effects on neurons.</text>
</comment>
<evidence type="ECO:0000256" key="11">
    <source>
        <dbReference type="ARBA" id="ARBA00022605"/>
    </source>
</evidence>
<keyword evidence="15 25" id="KW-0663">Pyridoxal phosphate</keyword>
<evidence type="ECO:0000256" key="10">
    <source>
        <dbReference type="ARBA" id="ARBA00022553"/>
    </source>
</evidence>
<dbReference type="InterPro" id="IPR036052">
    <property type="entry name" value="TrpB-like_PALP_sf"/>
</dbReference>
<dbReference type="GO" id="GO:0006535">
    <property type="term" value="P:cysteine biosynthetic process from serine"/>
    <property type="evidence" value="ECO:0007669"/>
    <property type="project" value="UniProtKB-UniRule"/>
</dbReference>
<dbReference type="SUPFAM" id="SSF54631">
    <property type="entry name" value="CBS-domain pair"/>
    <property type="match status" value="1"/>
</dbReference>
<dbReference type="InterPro" id="IPR046342">
    <property type="entry name" value="CBS_dom_sf"/>
</dbReference>
<proteinExistence type="inferred from homology"/>
<dbReference type="EC" id="4.2.1.22" evidence="7 25"/>
<dbReference type="Gene3D" id="3.40.50.1100">
    <property type="match status" value="2"/>
</dbReference>
<comment type="caution">
    <text evidence="28">The sequence shown here is derived from an EMBL/GenBank/DDBJ whole genome shotgun (WGS) entry which is preliminary data.</text>
</comment>
<dbReference type="InterPro" id="IPR001216">
    <property type="entry name" value="P-phosphate_BS"/>
</dbReference>
<dbReference type="GO" id="GO:0005737">
    <property type="term" value="C:cytoplasm"/>
    <property type="evidence" value="ECO:0007669"/>
    <property type="project" value="UniProtKB-SubCell"/>
</dbReference>
<evidence type="ECO:0000256" key="7">
    <source>
        <dbReference type="ARBA" id="ARBA00012041"/>
    </source>
</evidence>
<keyword evidence="12" id="KW-0349">Heme</keyword>
<organism evidence="28 29">
    <name type="scientific">Sciurus carolinensis</name>
    <name type="common">Eastern gray squirrel</name>
    <dbReference type="NCBI Taxonomy" id="30640"/>
    <lineage>
        <taxon>Eukaryota</taxon>
        <taxon>Metazoa</taxon>
        <taxon>Chordata</taxon>
        <taxon>Craniata</taxon>
        <taxon>Vertebrata</taxon>
        <taxon>Euteleostomi</taxon>
        <taxon>Mammalia</taxon>
        <taxon>Eutheria</taxon>
        <taxon>Euarchontoglires</taxon>
        <taxon>Glires</taxon>
        <taxon>Rodentia</taxon>
        <taxon>Sciuromorpha</taxon>
        <taxon>Sciuridae</taxon>
        <taxon>Sciurinae</taxon>
        <taxon>Sciurini</taxon>
        <taxon>Sciurus</taxon>
    </lineage>
</organism>
<evidence type="ECO:0000256" key="16">
    <source>
        <dbReference type="ARBA" id="ARBA00023004"/>
    </source>
</evidence>
<keyword evidence="19 25" id="KW-0456">Lyase</keyword>
<dbReference type="FunFam" id="3.40.50.1100:FF:000003">
    <property type="entry name" value="Cystathionine beta-synthase"/>
    <property type="match status" value="1"/>
</dbReference>
<evidence type="ECO:0000256" key="17">
    <source>
        <dbReference type="ARBA" id="ARBA00023122"/>
    </source>
</evidence>
<gene>
    <name evidence="28" type="ORF">SUZIE_112900</name>
</gene>
<dbReference type="InterPro" id="IPR005857">
    <property type="entry name" value="Cysta_beta_synth"/>
</dbReference>
<comment type="cofactor">
    <cofactor evidence="1 25">
        <name>pyridoxal 5'-phosphate</name>
        <dbReference type="ChEBI" id="CHEBI:597326"/>
    </cofactor>
</comment>
<keyword evidence="20" id="KW-0539">Nucleus</keyword>
<evidence type="ECO:0000256" key="18">
    <source>
        <dbReference type="ARBA" id="ARBA00023192"/>
    </source>
</evidence>
<keyword evidence="17 24" id="KW-0129">CBS domain</keyword>
<dbReference type="CDD" id="cd01561">
    <property type="entry name" value="CBS_like"/>
    <property type="match status" value="1"/>
</dbReference>
<comment type="catalytic activity">
    <reaction evidence="23 25">
        <text>L-homocysteine + L-serine = L,L-cystathionine + H2O</text>
        <dbReference type="Rhea" id="RHEA:10112"/>
        <dbReference type="ChEBI" id="CHEBI:15377"/>
        <dbReference type="ChEBI" id="CHEBI:33384"/>
        <dbReference type="ChEBI" id="CHEBI:58161"/>
        <dbReference type="ChEBI" id="CHEBI:58199"/>
        <dbReference type="EC" id="4.2.1.22"/>
    </reaction>
</comment>
<dbReference type="GO" id="GO:0004122">
    <property type="term" value="F:cystathionine beta-synthase activity"/>
    <property type="evidence" value="ECO:0007669"/>
    <property type="project" value="UniProtKB-UniRule"/>
</dbReference>
<evidence type="ECO:0000256" key="23">
    <source>
        <dbReference type="ARBA" id="ARBA00047490"/>
    </source>
</evidence>
<evidence type="ECO:0000256" key="14">
    <source>
        <dbReference type="ARBA" id="ARBA00022843"/>
    </source>
</evidence>
<evidence type="ECO:0000256" key="24">
    <source>
        <dbReference type="PROSITE-ProRule" id="PRU00703"/>
    </source>
</evidence>
<evidence type="ECO:0000256" key="5">
    <source>
        <dbReference type="ARBA" id="ARBA00007103"/>
    </source>
</evidence>
<name>A0AA41MG94_SCICA</name>
<dbReference type="AlphaFoldDB" id="A0AA41MG94"/>
<evidence type="ECO:0000313" key="28">
    <source>
        <dbReference type="EMBL" id="MBZ3871430.1"/>
    </source>
</evidence>
<dbReference type="PROSITE" id="PS51371">
    <property type="entry name" value="CBS"/>
    <property type="match status" value="1"/>
</dbReference>
<dbReference type="InterPro" id="IPR050214">
    <property type="entry name" value="Cys_Synth/Cystath_Beta-Synth"/>
</dbReference>
<dbReference type="GO" id="GO:0005634">
    <property type="term" value="C:nucleus"/>
    <property type="evidence" value="ECO:0007669"/>
    <property type="project" value="UniProtKB-SubCell"/>
</dbReference>
<evidence type="ECO:0000256" key="4">
    <source>
        <dbReference type="ARBA" id="ARBA00005003"/>
    </source>
</evidence>
<comment type="subunit">
    <text evidence="6">Homotetramer.</text>
</comment>
<feature type="region of interest" description="Disordered" evidence="26">
    <location>
        <begin position="1"/>
        <end position="87"/>
    </location>
</feature>
<evidence type="ECO:0000256" key="13">
    <source>
        <dbReference type="ARBA" id="ARBA00022723"/>
    </source>
</evidence>
<keyword evidence="11 25" id="KW-0028">Amino-acid biosynthesis</keyword>
<evidence type="ECO:0000256" key="20">
    <source>
        <dbReference type="ARBA" id="ARBA00023242"/>
    </source>
</evidence>
<dbReference type="EMBL" id="JAATJV010167425">
    <property type="protein sequence ID" value="MBZ3871430.1"/>
    <property type="molecule type" value="Genomic_DNA"/>
</dbReference>
<keyword evidence="10" id="KW-0597">Phosphoprotein</keyword>
<evidence type="ECO:0000256" key="22">
    <source>
        <dbReference type="ARBA" id="ARBA00045425"/>
    </source>
</evidence>
<keyword evidence="8" id="KW-0963">Cytoplasm</keyword>
<accession>A0AA41MG94</accession>
<keyword evidence="29" id="KW-1185">Reference proteome</keyword>
<dbReference type="Pfam" id="PF00291">
    <property type="entry name" value="PALP"/>
    <property type="match status" value="1"/>
</dbReference>
<dbReference type="Pfam" id="PF00571">
    <property type="entry name" value="CBS"/>
    <property type="match status" value="1"/>
</dbReference>
<evidence type="ECO:0000256" key="21">
    <source>
        <dbReference type="ARBA" id="ARBA00026192"/>
    </source>
</evidence>
<reference evidence="28" key="1">
    <citation type="submission" date="2020-03" db="EMBL/GenBank/DDBJ databases">
        <title>Studies in the Genomics of Life Span.</title>
        <authorList>
            <person name="Glass D."/>
        </authorList>
    </citation>
    <scope>NUCLEOTIDE SEQUENCE</scope>
    <source>
        <strain evidence="28">SUZIE</strain>
        <tissue evidence="28">Muscle</tissue>
    </source>
</reference>
<dbReference type="PROSITE" id="PS00901">
    <property type="entry name" value="CYS_SYNTHASE"/>
    <property type="match status" value="1"/>
</dbReference>
<keyword evidence="9" id="KW-1017">Isopeptide bond</keyword>
<dbReference type="InterPro" id="IPR001926">
    <property type="entry name" value="TrpB-like_PALP"/>
</dbReference>
<dbReference type="Proteomes" id="UP001166674">
    <property type="component" value="Unassembled WGS sequence"/>
</dbReference>
<keyword evidence="16" id="KW-0408">Iron</keyword>
<dbReference type="PANTHER" id="PTHR10314">
    <property type="entry name" value="CYSTATHIONINE BETA-SYNTHASE"/>
    <property type="match status" value="1"/>
</dbReference>
<keyword evidence="14" id="KW-0832">Ubl conjugation</keyword>
<dbReference type="GO" id="GO:0050667">
    <property type="term" value="P:homocysteine metabolic process"/>
    <property type="evidence" value="ECO:0007669"/>
    <property type="project" value="UniProtKB-ARBA"/>
</dbReference>
<dbReference type="InterPro" id="IPR000644">
    <property type="entry name" value="CBS_dom"/>
</dbReference>